<proteinExistence type="predicted"/>
<feature type="domain" description="NADPH-dependent FMN reductase-like" evidence="1">
    <location>
        <begin position="4"/>
        <end position="146"/>
    </location>
</feature>
<dbReference type="EMBL" id="POUD01000063">
    <property type="protein sequence ID" value="PZG17725.1"/>
    <property type="molecule type" value="Genomic_DNA"/>
</dbReference>
<dbReference type="RefSeq" id="WP_111180006.1">
    <property type="nucleotide sequence ID" value="NZ_POUD01000063.1"/>
</dbReference>
<dbReference type="SUPFAM" id="SSF52218">
    <property type="entry name" value="Flavoproteins"/>
    <property type="match status" value="1"/>
</dbReference>
<dbReference type="GO" id="GO:0016491">
    <property type="term" value="F:oxidoreductase activity"/>
    <property type="evidence" value="ECO:0007669"/>
    <property type="project" value="InterPro"/>
</dbReference>
<dbReference type="InterPro" id="IPR050712">
    <property type="entry name" value="NAD(P)H-dep_reductase"/>
</dbReference>
<dbReference type="PANTHER" id="PTHR30543">
    <property type="entry name" value="CHROMATE REDUCTASE"/>
    <property type="match status" value="1"/>
</dbReference>
<dbReference type="OrthoDB" id="9812295at2"/>
<dbReference type="InterPro" id="IPR029039">
    <property type="entry name" value="Flavoprotein-like_sf"/>
</dbReference>
<accession>A0A2W2EMA9</accession>
<dbReference type="PANTHER" id="PTHR30543:SF21">
    <property type="entry name" value="NAD(P)H-DEPENDENT FMN REDUCTASE LOT6"/>
    <property type="match status" value="1"/>
</dbReference>
<organism evidence="2 3">
    <name type="scientific">Nonomuraea aridisoli</name>
    <dbReference type="NCBI Taxonomy" id="2070368"/>
    <lineage>
        <taxon>Bacteria</taxon>
        <taxon>Bacillati</taxon>
        <taxon>Actinomycetota</taxon>
        <taxon>Actinomycetes</taxon>
        <taxon>Streptosporangiales</taxon>
        <taxon>Streptosporangiaceae</taxon>
        <taxon>Nonomuraea</taxon>
    </lineage>
</organism>
<name>A0A2W2EMA9_9ACTN</name>
<sequence>MTYNVGYIVGSLSRDSINRRLALALRRLAPAELDLVEIPIDALPLYNRDHDASYPPSAQEFKDAIASADALLLVTPEYNRSIPGVLKNAIDWASRPRGANALDGKPAAMIGASPGSISTALAQQHLKTILAYSDMPVMGQPEAYIQFTQGLIDAEGTVTVPSTAQFLSDYMTAFLAHVDRHHLPGPGASRLAAGDTVR</sequence>
<dbReference type="AlphaFoldDB" id="A0A2W2EMA9"/>
<evidence type="ECO:0000313" key="2">
    <source>
        <dbReference type="EMBL" id="PZG17725.1"/>
    </source>
</evidence>
<gene>
    <name evidence="2" type="ORF">C1J01_17290</name>
</gene>
<reference evidence="2 3" key="1">
    <citation type="submission" date="2018-01" db="EMBL/GenBank/DDBJ databases">
        <title>Draft genome sequence of Nonomuraea sp. KC333.</title>
        <authorList>
            <person name="Sahin N."/>
            <person name="Saygin H."/>
            <person name="Ay H."/>
        </authorList>
    </citation>
    <scope>NUCLEOTIDE SEQUENCE [LARGE SCALE GENOMIC DNA]</scope>
    <source>
        <strain evidence="2 3">KC333</strain>
    </source>
</reference>
<dbReference type="GO" id="GO:0010181">
    <property type="term" value="F:FMN binding"/>
    <property type="evidence" value="ECO:0007669"/>
    <property type="project" value="TreeGrafter"/>
</dbReference>
<evidence type="ECO:0000313" key="3">
    <source>
        <dbReference type="Proteomes" id="UP000249304"/>
    </source>
</evidence>
<dbReference type="Pfam" id="PF03358">
    <property type="entry name" value="FMN_red"/>
    <property type="match status" value="1"/>
</dbReference>
<keyword evidence="3" id="KW-1185">Reference proteome</keyword>
<dbReference type="GO" id="GO:0005829">
    <property type="term" value="C:cytosol"/>
    <property type="evidence" value="ECO:0007669"/>
    <property type="project" value="TreeGrafter"/>
</dbReference>
<protein>
    <submittedName>
        <fullName evidence="2">ACP phosphodiesterase</fullName>
    </submittedName>
</protein>
<dbReference type="Proteomes" id="UP000249304">
    <property type="component" value="Unassembled WGS sequence"/>
</dbReference>
<evidence type="ECO:0000259" key="1">
    <source>
        <dbReference type="Pfam" id="PF03358"/>
    </source>
</evidence>
<comment type="caution">
    <text evidence="2">The sequence shown here is derived from an EMBL/GenBank/DDBJ whole genome shotgun (WGS) entry which is preliminary data.</text>
</comment>
<dbReference type="Gene3D" id="3.40.50.360">
    <property type="match status" value="1"/>
</dbReference>
<dbReference type="InterPro" id="IPR005025">
    <property type="entry name" value="FMN_Rdtase-like_dom"/>
</dbReference>